<dbReference type="Proteomes" id="UP000315908">
    <property type="component" value="Unassembled WGS sequence"/>
</dbReference>
<dbReference type="RefSeq" id="WP_434436589.1">
    <property type="nucleotide sequence ID" value="NZ_JBPFRZ010000001.1"/>
</dbReference>
<organism evidence="2 3">
    <name type="scientific">Sphingobacterium siyangense</name>
    <dbReference type="NCBI Taxonomy" id="459529"/>
    <lineage>
        <taxon>Bacteria</taxon>
        <taxon>Pseudomonadati</taxon>
        <taxon>Bacteroidota</taxon>
        <taxon>Sphingobacteriia</taxon>
        <taxon>Sphingobacteriales</taxon>
        <taxon>Sphingobacteriaceae</taxon>
        <taxon>Sphingobacterium</taxon>
    </lineage>
</organism>
<evidence type="ECO:0000313" key="2">
    <source>
        <dbReference type="EMBL" id="TWI14478.1"/>
    </source>
</evidence>
<comment type="caution">
    <text evidence="2">The sequence shown here is derived from an EMBL/GenBank/DDBJ whole genome shotgun (WGS) entry which is preliminary data.</text>
</comment>
<accession>A0A562M3X7</accession>
<feature type="compositionally biased region" description="Low complexity" evidence="1">
    <location>
        <begin position="74"/>
        <end position="92"/>
    </location>
</feature>
<dbReference type="EMBL" id="VLKR01000051">
    <property type="protein sequence ID" value="TWI14478.1"/>
    <property type="molecule type" value="Genomic_DNA"/>
</dbReference>
<evidence type="ECO:0000256" key="1">
    <source>
        <dbReference type="SAM" id="MobiDB-lite"/>
    </source>
</evidence>
<feature type="region of interest" description="Disordered" evidence="1">
    <location>
        <begin position="64"/>
        <end position="92"/>
    </location>
</feature>
<sequence length="152" mass="15766">MVNIVNQDNVKGAGRVTDANSREYGGAISNTGGCDGIPSRCGSKVWGGAPRVSITLISDNKTRSTFHSRHPSASVTTVTGGSSGNTISMSSSSSTAGFAQAPSYGAGLDVNSNQSSQTNYVFGRGNGTVYIYNQKTGIVATMPQKYFVTPKK</sequence>
<proteinExistence type="predicted"/>
<reference evidence="2 3" key="1">
    <citation type="journal article" date="2015" name="Stand. Genomic Sci.">
        <title>Genomic Encyclopedia of Bacterial and Archaeal Type Strains, Phase III: the genomes of soil and plant-associated and newly described type strains.</title>
        <authorList>
            <person name="Whitman W.B."/>
            <person name="Woyke T."/>
            <person name="Klenk H.P."/>
            <person name="Zhou Y."/>
            <person name="Lilburn T.G."/>
            <person name="Beck B.J."/>
            <person name="De Vos P."/>
            <person name="Vandamme P."/>
            <person name="Eisen J.A."/>
            <person name="Garrity G."/>
            <person name="Hugenholtz P."/>
            <person name="Kyrpides N.C."/>
        </authorList>
    </citation>
    <scope>NUCLEOTIDE SEQUENCE [LARGE SCALE GENOMIC DNA]</scope>
    <source>
        <strain evidence="2 3">CGMCC 1.6855</strain>
    </source>
</reference>
<dbReference type="AlphaFoldDB" id="A0A562M3X7"/>
<name>A0A562M3X7_9SPHI</name>
<evidence type="ECO:0000313" key="3">
    <source>
        <dbReference type="Proteomes" id="UP000315908"/>
    </source>
</evidence>
<gene>
    <name evidence="2" type="ORF">IQ31_05354</name>
</gene>
<protein>
    <submittedName>
        <fullName evidence="2">Uncharacterized protein</fullName>
    </submittedName>
</protein>